<evidence type="ECO:0000256" key="2">
    <source>
        <dbReference type="ARBA" id="ARBA00007647"/>
    </source>
</evidence>
<sequence>MEEHPNYGMMRFVTQWVLKTRADPKIYEGRKTLNEHLPTLVYQNTSSPAPVGHTAKCVLDPTKVLLMWVHHVEIYFPTYETYEVPTTDAIIRHYRDVNSGDWGKIYLPEVARFGPFRLTSYPEQLQRKLYHNVKTVLDHVYLLPRLSMFNESSRT</sequence>
<organism evidence="7 8">
    <name type="scientific">Oesophagostomum dentatum</name>
    <name type="common">Nodular worm</name>
    <dbReference type="NCBI Taxonomy" id="61180"/>
    <lineage>
        <taxon>Eukaryota</taxon>
        <taxon>Metazoa</taxon>
        <taxon>Ecdysozoa</taxon>
        <taxon>Nematoda</taxon>
        <taxon>Chromadorea</taxon>
        <taxon>Rhabditida</taxon>
        <taxon>Rhabditina</taxon>
        <taxon>Rhabditomorpha</taxon>
        <taxon>Strongyloidea</taxon>
        <taxon>Strongylidae</taxon>
        <taxon>Oesophagostomum</taxon>
    </lineage>
</organism>
<dbReference type="Pfam" id="PF01697">
    <property type="entry name" value="Glyco_transf_92"/>
    <property type="match status" value="1"/>
</dbReference>
<reference evidence="7 8" key="1">
    <citation type="submission" date="2014-03" db="EMBL/GenBank/DDBJ databases">
        <title>Draft genome of the hookworm Oesophagostomum dentatum.</title>
        <authorList>
            <person name="Mitreva M."/>
        </authorList>
    </citation>
    <scope>NUCLEOTIDE SEQUENCE [LARGE SCALE GENOMIC DNA]</scope>
    <source>
        <strain evidence="7 8">OD-Hann</strain>
    </source>
</reference>
<keyword evidence="8" id="KW-1185">Reference proteome</keyword>
<evidence type="ECO:0000256" key="1">
    <source>
        <dbReference type="ARBA" id="ARBA00004167"/>
    </source>
</evidence>
<dbReference type="GO" id="GO:0016020">
    <property type="term" value="C:membrane"/>
    <property type="evidence" value="ECO:0007669"/>
    <property type="project" value="UniProtKB-SubCell"/>
</dbReference>
<keyword evidence="4 6" id="KW-0808">Transferase</keyword>
<evidence type="ECO:0000256" key="4">
    <source>
        <dbReference type="ARBA" id="ARBA00022679"/>
    </source>
</evidence>
<evidence type="ECO:0000313" key="8">
    <source>
        <dbReference type="Proteomes" id="UP000053660"/>
    </source>
</evidence>
<gene>
    <name evidence="7" type="ORF">OESDEN_23459</name>
</gene>
<dbReference type="EC" id="2.4.1.-" evidence="6"/>
<dbReference type="AlphaFoldDB" id="A0A0B1RZ41"/>
<evidence type="ECO:0000256" key="5">
    <source>
        <dbReference type="ARBA" id="ARBA00023136"/>
    </source>
</evidence>
<dbReference type="Proteomes" id="UP000053660">
    <property type="component" value="Unassembled WGS sequence"/>
</dbReference>
<evidence type="ECO:0000256" key="3">
    <source>
        <dbReference type="ARBA" id="ARBA00022676"/>
    </source>
</evidence>
<dbReference type="GO" id="GO:0016757">
    <property type="term" value="F:glycosyltransferase activity"/>
    <property type="evidence" value="ECO:0007669"/>
    <property type="project" value="UniProtKB-UniRule"/>
</dbReference>
<keyword evidence="3 6" id="KW-0328">Glycosyltransferase</keyword>
<keyword evidence="5" id="KW-0472">Membrane</keyword>
<evidence type="ECO:0000256" key="6">
    <source>
        <dbReference type="RuleBase" id="RU366017"/>
    </source>
</evidence>
<dbReference type="EMBL" id="KN611276">
    <property type="protein sequence ID" value="KHJ76921.1"/>
    <property type="molecule type" value="Genomic_DNA"/>
</dbReference>
<accession>A0A0B1RZ41</accession>
<dbReference type="InterPro" id="IPR008166">
    <property type="entry name" value="Glyco_transf_92"/>
</dbReference>
<protein>
    <recommendedName>
        <fullName evidence="6">Glycosyltransferase family 92 protein</fullName>
        <ecNumber evidence="6">2.4.1.-</ecNumber>
    </recommendedName>
</protein>
<evidence type="ECO:0000313" key="7">
    <source>
        <dbReference type="EMBL" id="KHJ76921.1"/>
    </source>
</evidence>
<proteinExistence type="inferred from homology"/>
<comment type="subcellular location">
    <subcellularLocation>
        <location evidence="1">Membrane</location>
        <topology evidence="1">Single-pass membrane protein</topology>
    </subcellularLocation>
</comment>
<comment type="similarity">
    <text evidence="2 6">Belongs to the glycosyltransferase 92 family.</text>
</comment>
<dbReference type="OrthoDB" id="5831710at2759"/>
<name>A0A0B1RZ41_OESDE</name>